<gene>
    <name evidence="7" type="primary">nodJ</name>
    <name evidence="7" type="ORF">GlitD10_1602</name>
</gene>
<dbReference type="PIRSF" id="PIRSF006648">
    <property type="entry name" value="DrrB"/>
    <property type="match status" value="1"/>
</dbReference>
<keyword evidence="4 5" id="KW-0472">Membrane</keyword>
<dbReference type="PANTHER" id="PTHR43229">
    <property type="entry name" value="NODULATION PROTEIN J"/>
    <property type="match status" value="1"/>
</dbReference>
<keyword evidence="5" id="KW-0813">Transport</keyword>
<dbReference type="InterPro" id="IPR000412">
    <property type="entry name" value="ABC_2_transport"/>
</dbReference>
<dbReference type="PANTHER" id="PTHR43229:SF2">
    <property type="entry name" value="NODULATION PROTEIN J"/>
    <property type="match status" value="1"/>
</dbReference>
<dbReference type="InterPro" id="IPR051784">
    <property type="entry name" value="Nod_factor_ABC_transporter"/>
</dbReference>
<dbReference type="RefSeq" id="WP_071454444.1">
    <property type="nucleotide sequence ID" value="NZ_CP017675.1"/>
</dbReference>
<evidence type="ECO:0000256" key="3">
    <source>
        <dbReference type="ARBA" id="ARBA00022989"/>
    </source>
</evidence>
<dbReference type="Pfam" id="PF01061">
    <property type="entry name" value="ABC2_membrane"/>
    <property type="match status" value="1"/>
</dbReference>
<evidence type="ECO:0000256" key="4">
    <source>
        <dbReference type="ARBA" id="ARBA00023136"/>
    </source>
</evidence>
<organism evidence="7 8">
    <name type="scientific">Gloeomargarita lithophora Alchichica-D10</name>
    <dbReference type="NCBI Taxonomy" id="1188229"/>
    <lineage>
        <taxon>Bacteria</taxon>
        <taxon>Bacillati</taxon>
        <taxon>Cyanobacteriota</taxon>
        <taxon>Cyanophyceae</taxon>
        <taxon>Gloeomargaritales</taxon>
        <taxon>Gloeomargaritaceae</taxon>
        <taxon>Gloeomargarita</taxon>
    </lineage>
</organism>
<dbReference type="KEGG" id="glt:GlitD10_1602"/>
<sequence>MLQGKLAGSGLSFWGIYSVWRRHAKVYQNTWLVNSLPPLSEPIIYLLGFGFGLSPLIPELIYQGRAVTYLQFIGPGMIAVGVLFQSFFEGAYGSFIRLQFQKTWQALLTAPLTFTEVFLGDWLWATTRGTLAGFTTGLVVVLLGLYPPLALVLSLPLLILGALLFGGIGLLTAGLVRTVDQINVPIFLVVVPMFALCGTYFPRDNLPPILGGIARFLPLSALIDLLRWPLAWPAFAPVLLAWLILWAGVMGGLAWRVIHPQVYR</sequence>
<dbReference type="InterPro" id="IPR013525">
    <property type="entry name" value="ABC2_TM"/>
</dbReference>
<dbReference type="EMBL" id="CP017675">
    <property type="protein sequence ID" value="APB33926.1"/>
    <property type="molecule type" value="Genomic_DNA"/>
</dbReference>
<feature type="domain" description="ABC transmembrane type-2" evidence="6">
    <location>
        <begin position="33"/>
        <end position="261"/>
    </location>
</feature>
<evidence type="ECO:0000256" key="1">
    <source>
        <dbReference type="ARBA" id="ARBA00004141"/>
    </source>
</evidence>
<feature type="transmembrane region" description="Helical" evidence="5">
    <location>
        <begin position="43"/>
        <end position="62"/>
    </location>
</feature>
<comment type="subcellular location">
    <subcellularLocation>
        <location evidence="5">Cell membrane</location>
        <topology evidence="5">Multi-pass membrane protein</topology>
    </subcellularLocation>
    <subcellularLocation>
        <location evidence="1">Membrane</location>
        <topology evidence="1">Multi-pass membrane protein</topology>
    </subcellularLocation>
</comment>
<dbReference type="OrthoDB" id="9778589at2"/>
<dbReference type="AlphaFoldDB" id="A0A1J0ADA4"/>
<feature type="transmembrane region" description="Helical" evidence="5">
    <location>
        <begin position="69"/>
        <end position="88"/>
    </location>
</feature>
<keyword evidence="8" id="KW-1185">Reference proteome</keyword>
<evidence type="ECO:0000313" key="7">
    <source>
        <dbReference type="EMBL" id="APB33926.1"/>
    </source>
</evidence>
<dbReference type="GO" id="GO:0043190">
    <property type="term" value="C:ATP-binding cassette (ABC) transporter complex"/>
    <property type="evidence" value="ECO:0007669"/>
    <property type="project" value="InterPro"/>
</dbReference>
<evidence type="ECO:0000313" key="8">
    <source>
        <dbReference type="Proteomes" id="UP000180235"/>
    </source>
</evidence>
<comment type="similarity">
    <text evidence="5">Belongs to the ABC-2 integral membrane protein family.</text>
</comment>
<protein>
    <recommendedName>
        <fullName evidence="5">Transport permease protein</fullName>
    </recommendedName>
</protein>
<dbReference type="GO" id="GO:0140359">
    <property type="term" value="F:ABC-type transporter activity"/>
    <property type="evidence" value="ECO:0007669"/>
    <property type="project" value="InterPro"/>
</dbReference>
<dbReference type="PROSITE" id="PS51012">
    <property type="entry name" value="ABC_TM2"/>
    <property type="match status" value="1"/>
</dbReference>
<dbReference type="STRING" id="1188229.GlitD10_1602"/>
<feature type="transmembrane region" description="Helical" evidence="5">
    <location>
        <begin position="122"/>
        <end position="145"/>
    </location>
</feature>
<proteinExistence type="inferred from homology"/>
<keyword evidence="2 5" id="KW-0812">Transmembrane</keyword>
<dbReference type="InterPro" id="IPR047817">
    <property type="entry name" value="ABC2_TM_bact-type"/>
</dbReference>
<feature type="transmembrane region" description="Helical" evidence="5">
    <location>
        <begin position="182"/>
        <end position="202"/>
    </location>
</feature>
<accession>A0A1J0ADA4</accession>
<name>A0A1J0ADA4_9CYAN</name>
<evidence type="ECO:0000259" key="6">
    <source>
        <dbReference type="PROSITE" id="PS51012"/>
    </source>
</evidence>
<reference evidence="7 8" key="1">
    <citation type="submission" date="2016-10" db="EMBL/GenBank/DDBJ databases">
        <title>Description of Gloeomargarita lithophora gen. nov., sp. nov., a thylakoid-bearing basal-branching cyanobacterium with intracellular carbonates, and proposal for Gloeomargaritales ord. nov.</title>
        <authorList>
            <person name="Moreira D."/>
            <person name="Tavera R."/>
            <person name="Benzerara K."/>
            <person name="Skouri-Panet F."/>
            <person name="Couradeau E."/>
            <person name="Gerard E."/>
            <person name="Loussert C."/>
            <person name="Novelo E."/>
            <person name="Zivanovic Y."/>
            <person name="Lopez-Garcia P."/>
        </authorList>
    </citation>
    <scope>NUCLEOTIDE SEQUENCE [LARGE SCALE GENOMIC DNA]</scope>
    <source>
        <strain evidence="7 8">D10</strain>
    </source>
</reference>
<dbReference type="Proteomes" id="UP000180235">
    <property type="component" value="Chromosome"/>
</dbReference>
<feature type="transmembrane region" description="Helical" evidence="5">
    <location>
        <begin position="157"/>
        <end position="176"/>
    </location>
</feature>
<dbReference type="PRINTS" id="PR00164">
    <property type="entry name" value="ABC2TRNSPORT"/>
</dbReference>
<keyword evidence="5" id="KW-1003">Cell membrane</keyword>
<evidence type="ECO:0000256" key="5">
    <source>
        <dbReference type="RuleBase" id="RU361157"/>
    </source>
</evidence>
<feature type="transmembrane region" description="Helical" evidence="5">
    <location>
        <begin position="234"/>
        <end position="258"/>
    </location>
</feature>
<evidence type="ECO:0000256" key="2">
    <source>
        <dbReference type="ARBA" id="ARBA00022692"/>
    </source>
</evidence>
<keyword evidence="3 5" id="KW-1133">Transmembrane helix</keyword>